<keyword evidence="2" id="KW-0812">Transmembrane</keyword>
<dbReference type="NCBIfam" id="NF033635">
    <property type="entry name" value="SLATT_fungal"/>
    <property type="match status" value="1"/>
</dbReference>
<sequence>MPDSLQLHQQDHHDLPQGYLTFEAATSELRKKLGRKVKHQKAQYHLIGFAFNLLAVAQVMIGAAITALGPTGGEHMLAITILGAFNTSIAGVLALLKGRGFPQRLRRNMVELEKVLDFIQERGVLLRYGESEVLHDGDGDALIREAFQRYITAQQIIESNQPDTYADGTTPHSSVDQESVGFSSQTAATTDLHGKGRQLDEEMGSNRANL</sequence>
<keyword evidence="2" id="KW-1133">Transmembrane helix</keyword>
<keyword evidence="2" id="KW-0472">Membrane</keyword>
<dbReference type="OrthoDB" id="4472872at2759"/>
<evidence type="ECO:0000313" key="5">
    <source>
        <dbReference type="Proteomes" id="UP000177622"/>
    </source>
</evidence>
<dbReference type="RefSeq" id="XP_022489029.1">
    <property type="nucleotide sequence ID" value="XM_022631080.1"/>
</dbReference>
<feature type="region of interest" description="Disordered" evidence="1">
    <location>
        <begin position="161"/>
        <end position="210"/>
    </location>
</feature>
<accession>A0A1F5LKY3</accession>
<dbReference type="GeneID" id="34575814"/>
<dbReference type="Proteomes" id="UP000177622">
    <property type="component" value="Unassembled WGS sequence"/>
</dbReference>
<protein>
    <recommendedName>
        <fullName evidence="3">SMODS and SLOG-associating 2TM effector domain-containing protein</fullName>
    </recommendedName>
</protein>
<evidence type="ECO:0000256" key="2">
    <source>
        <dbReference type="SAM" id="Phobius"/>
    </source>
</evidence>
<name>A0A1F5LKY3_PENAI</name>
<evidence type="ECO:0000256" key="1">
    <source>
        <dbReference type="SAM" id="MobiDB-lite"/>
    </source>
</evidence>
<dbReference type="PANTHER" id="PTHR38793">
    <property type="entry name" value="SLATT_FUNGAL DOMAIN-CONTAINING PROTEIN-RELATED"/>
    <property type="match status" value="1"/>
</dbReference>
<feature type="domain" description="SMODS and SLOG-associating 2TM effector" evidence="3">
    <location>
        <begin position="36"/>
        <end position="154"/>
    </location>
</feature>
<proteinExistence type="predicted"/>
<evidence type="ECO:0000313" key="4">
    <source>
        <dbReference type="EMBL" id="OGE53591.1"/>
    </source>
</evidence>
<feature type="transmembrane region" description="Helical" evidence="2">
    <location>
        <begin position="75"/>
        <end position="96"/>
    </location>
</feature>
<dbReference type="EMBL" id="LXJU01000007">
    <property type="protein sequence ID" value="OGE53591.1"/>
    <property type="molecule type" value="Genomic_DNA"/>
</dbReference>
<gene>
    <name evidence="4" type="ORF">PENARI_c007G08813</name>
</gene>
<feature type="compositionally biased region" description="Polar residues" evidence="1">
    <location>
        <begin position="170"/>
        <end position="189"/>
    </location>
</feature>
<reference evidence="4 5" key="1">
    <citation type="journal article" date="2016" name="Sci. Rep.">
        <title>Penicillium arizonense, a new, genome sequenced fungal species, reveals a high chemical diversity in secreted metabolites.</title>
        <authorList>
            <person name="Grijseels S."/>
            <person name="Nielsen J.C."/>
            <person name="Randelovic M."/>
            <person name="Nielsen J."/>
            <person name="Nielsen K.F."/>
            <person name="Workman M."/>
            <person name="Frisvad J.C."/>
        </authorList>
    </citation>
    <scope>NUCLEOTIDE SEQUENCE [LARGE SCALE GENOMIC DNA]</scope>
    <source>
        <strain evidence="4 5">CBS 141311</strain>
    </source>
</reference>
<evidence type="ECO:0000259" key="3">
    <source>
        <dbReference type="Pfam" id="PF18142"/>
    </source>
</evidence>
<dbReference type="PANTHER" id="PTHR38793:SF3">
    <property type="entry name" value="SMODS AND SLOG-ASSOCIATING 2TM EFFECTOR DOMAIN-CONTAINING PROTEIN"/>
    <property type="match status" value="1"/>
</dbReference>
<feature type="transmembrane region" description="Helical" evidence="2">
    <location>
        <begin position="44"/>
        <end position="69"/>
    </location>
</feature>
<dbReference type="InterPro" id="IPR041622">
    <property type="entry name" value="SLATT_fungi"/>
</dbReference>
<dbReference type="AlphaFoldDB" id="A0A1F5LKY3"/>
<dbReference type="Pfam" id="PF18142">
    <property type="entry name" value="SLATT_fungal"/>
    <property type="match status" value="1"/>
</dbReference>
<organism evidence="4 5">
    <name type="scientific">Penicillium arizonense</name>
    <dbReference type="NCBI Taxonomy" id="1835702"/>
    <lineage>
        <taxon>Eukaryota</taxon>
        <taxon>Fungi</taxon>
        <taxon>Dikarya</taxon>
        <taxon>Ascomycota</taxon>
        <taxon>Pezizomycotina</taxon>
        <taxon>Eurotiomycetes</taxon>
        <taxon>Eurotiomycetidae</taxon>
        <taxon>Eurotiales</taxon>
        <taxon>Aspergillaceae</taxon>
        <taxon>Penicillium</taxon>
    </lineage>
</organism>
<keyword evidence="5" id="KW-1185">Reference proteome</keyword>
<comment type="caution">
    <text evidence="4">The sequence shown here is derived from an EMBL/GenBank/DDBJ whole genome shotgun (WGS) entry which is preliminary data.</text>
</comment>